<dbReference type="EMBL" id="LLXL01001109">
    <property type="protein sequence ID" value="PKK66316.1"/>
    <property type="molecule type" value="Genomic_DNA"/>
</dbReference>
<comment type="caution">
    <text evidence="1">The sequence shown here is derived from an EMBL/GenBank/DDBJ whole genome shotgun (WGS) entry which is preliminary data.</text>
</comment>
<evidence type="ECO:0000313" key="2">
    <source>
        <dbReference type="Proteomes" id="UP000233469"/>
    </source>
</evidence>
<reference evidence="1 2" key="2">
    <citation type="submission" date="2017-10" db="EMBL/GenBank/DDBJ databases">
        <title>Extensive intraspecific genome diversity in a model arbuscular mycorrhizal fungus.</title>
        <authorList>
            <person name="Chen E.C.H."/>
            <person name="Morin E."/>
            <person name="Baudet D."/>
            <person name="Noel J."/>
            <person name="Ndikumana S."/>
            <person name="Charron P."/>
            <person name="St-Onge C."/>
            <person name="Giorgi J."/>
            <person name="Grigoriev I.V."/>
            <person name="Roux C."/>
            <person name="Martin F.M."/>
            <person name="Corradi N."/>
        </authorList>
    </citation>
    <scope>NUCLEOTIDE SEQUENCE [LARGE SCALE GENOMIC DNA]</scope>
    <source>
        <strain evidence="1 2">C2</strain>
    </source>
</reference>
<protein>
    <submittedName>
        <fullName evidence="1">Uncharacterized protein</fullName>
    </submittedName>
</protein>
<accession>A0A2N1MXG3</accession>
<dbReference type="VEuPathDB" id="FungiDB:RhiirA1_474861"/>
<organism evidence="1 2">
    <name type="scientific">Rhizophagus irregularis</name>
    <dbReference type="NCBI Taxonomy" id="588596"/>
    <lineage>
        <taxon>Eukaryota</taxon>
        <taxon>Fungi</taxon>
        <taxon>Fungi incertae sedis</taxon>
        <taxon>Mucoromycota</taxon>
        <taxon>Glomeromycotina</taxon>
        <taxon>Glomeromycetes</taxon>
        <taxon>Glomerales</taxon>
        <taxon>Glomeraceae</taxon>
        <taxon>Rhizophagus</taxon>
    </lineage>
</organism>
<sequence length="355" mass="42922">MIIHIENLKFICYKCRENVNLFCIEDMIWHNKCKCHKQYTTIFKIPNSQDERAWKKFYLNYEKSNEKEAASLFSDLYKVITYRNFNFIITNEDELQSEEKLKIILNRLKQECHKKDAFKYLKDWYNYSETKLIFLNYLEYHPRLFINVILKKLNLESNNRKKKDKFGFVGGEKSLRSESLSQCITNLTLIDHYKQTYLHYFIYEMSNRVNYYSNTFFTGPLLNCKRYYDENISRIAKYTKTCKFINEYIFSYFNSHIIARIVTIKNTINETAITLVNIFKQNLKDIEMNLIKFERFELLSIIVDFQNVVVEMIELFEKSIKQQKKVSNRKIKRNIEVKSINLEETVEDLKECSNI</sequence>
<reference evidence="1 2" key="1">
    <citation type="submission" date="2016-04" db="EMBL/GenBank/DDBJ databases">
        <title>Genome analyses suggest a sexual origin of heterokaryosis in a supposedly ancient asexual fungus.</title>
        <authorList>
            <person name="Ropars J."/>
            <person name="Sedzielewska K."/>
            <person name="Noel J."/>
            <person name="Charron P."/>
            <person name="Farinelli L."/>
            <person name="Marton T."/>
            <person name="Kruger M."/>
            <person name="Pelin A."/>
            <person name="Brachmann A."/>
            <person name="Corradi N."/>
        </authorList>
    </citation>
    <scope>NUCLEOTIDE SEQUENCE [LARGE SCALE GENOMIC DNA]</scope>
    <source>
        <strain evidence="1 2">C2</strain>
    </source>
</reference>
<dbReference type="VEuPathDB" id="FungiDB:FUN_006953"/>
<proteinExistence type="predicted"/>
<dbReference type="AlphaFoldDB" id="A0A2N1MXG3"/>
<dbReference type="Proteomes" id="UP000233469">
    <property type="component" value="Unassembled WGS sequence"/>
</dbReference>
<gene>
    <name evidence="1" type="ORF">RhiirC2_784938</name>
</gene>
<dbReference type="VEuPathDB" id="FungiDB:RhiirFUN_009787"/>
<evidence type="ECO:0000313" key="1">
    <source>
        <dbReference type="EMBL" id="PKK66316.1"/>
    </source>
</evidence>
<name>A0A2N1MXG3_9GLOM</name>